<evidence type="ECO:0000313" key="5">
    <source>
        <dbReference type="EMBL" id="MBC5667770.1"/>
    </source>
</evidence>
<feature type="domain" description="CARDB" evidence="3">
    <location>
        <begin position="1057"/>
        <end position="1168"/>
    </location>
</feature>
<proteinExistence type="predicted"/>
<evidence type="ECO:0000256" key="2">
    <source>
        <dbReference type="SAM" id="SignalP"/>
    </source>
</evidence>
<dbReference type="InterPro" id="IPR055149">
    <property type="entry name" value="Agl_cat_D2"/>
</dbReference>
<evidence type="ECO:0000259" key="4">
    <source>
        <dbReference type="Pfam" id="PF22816"/>
    </source>
</evidence>
<dbReference type="Pfam" id="PF07705">
    <property type="entry name" value="CARDB"/>
    <property type="match status" value="1"/>
</dbReference>
<dbReference type="InterPro" id="IPR006626">
    <property type="entry name" value="PbH1"/>
</dbReference>
<accession>A0ABR7F4W7</accession>
<feature type="domain" description="Alpha-1,3-glucanase catalytic" evidence="4">
    <location>
        <begin position="305"/>
        <end position="617"/>
    </location>
</feature>
<organism evidence="5 6">
    <name type="scientific">Eubacterium segne</name>
    <dbReference type="NCBI Taxonomy" id="2763045"/>
    <lineage>
        <taxon>Bacteria</taxon>
        <taxon>Bacillati</taxon>
        <taxon>Bacillota</taxon>
        <taxon>Clostridia</taxon>
        <taxon>Eubacteriales</taxon>
        <taxon>Eubacteriaceae</taxon>
        <taxon>Eubacterium</taxon>
    </lineage>
</organism>
<dbReference type="RefSeq" id="WP_186840319.1">
    <property type="nucleotide sequence ID" value="NZ_JACOOZ010000004.1"/>
</dbReference>
<dbReference type="SUPFAM" id="SSF51126">
    <property type="entry name" value="Pectin lyase-like"/>
    <property type="match status" value="1"/>
</dbReference>
<keyword evidence="2" id="KW-0732">Signal</keyword>
<feature type="region of interest" description="Disordered" evidence="1">
    <location>
        <begin position="721"/>
        <end position="755"/>
    </location>
</feature>
<dbReference type="InterPro" id="IPR011635">
    <property type="entry name" value="CARDB"/>
</dbReference>
<dbReference type="Proteomes" id="UP000597877">
    <property type="component" value="Unassembled WGS sequence"/>
</dbReference>
<evidence type="ECO:0000313" key="6">
    <source>
        <dbReference type="Proteomes" id="UP000597877"/>
    </source>
</evidence>
<dbReference type="Gene3D" id="2.60.40.10">
    <property type="entry name" value="Immunoglobulins"/>
    <property type="match status" value="1"/>
</dbReference>
<name>A0ABR7F4W7_9FIRM</name>
<dbReference type="InterPro" id="IPR011050">
    <property type="entry name" value="Pectin_lyase_fold/virulence"/>
</dbReference>
<dbReference type="Gene3D" id="2.160.20.10">
    <property type="entry name" value="Single-stranded right-handed beta-helix, Pectin lyase-like"/>
    <property type="match status" value="1"/>
</dbReference>
<dbReference type="InterPro" id="IPR013783">
    <property type="entry name" value="Ig-like_fold"/>
</dbReference>
<comment type="caution">
    <text evidence="5">The sequence shown here is derived from an EMBL/GenBank/DDBJ whole genome shotgun (WGS) entry which is preliminary data.</text>
</comment>
<evidence type="ECO:0000259" key="3">
    <source>
        <dbReference type="Pfam" id="PF07705"/>
    </source>
</evidence>
<reference evidence="5 6" key="1">
    <citation type="submission" date="2020-08" db="EMBL/GenBank/DDBJ databases">
        <title>Genome public.</title>
        <authorList>
            <person name="Liu C."/>
            <person name="Sun Q."/>
        </authorList>
    </citation>
    <scope>NUCLEOTIDE SEQUENCE [LARGE SCALE GENOMIC DNA]</scope>
    <source>
        <strain evidence="5 6">BX4</strain>
    </source>
</reference>
<feature type="signal peptide" evidence="2">
    <location>
        <begin position="1"/>
        <end position="24"/>
    </location>
</feature>
<dbReference type="SMART" id="SM00710">
    <property type="entry name" value="PbH1"/>
    <property type="match status" value="6"/>
</dbReference>
<dbReference type="EMBL" id="JACOOZ010000004">
    <property type="protein sequence ID" value="MBC5667770.1"/>
    <property type="molecule type" value="Genomic_DNA"/>
</dbReference>
<protein>
    <submittedName>
        <fullName evidence="5">Right-handed parallel beta-helix repeat-containing protein</fullName>
    </submittedName>
</protein>
<feature type="chain" id="PRO_5045675131" evidence="2">
    <location>
        <begin position="25"/>
        <end position="1386"/>
    </location>
</feature>
<feature type="region of interest" description="Disordered" evidence="1">
    <location>
        <begin position="889"/>
        <end position="929"/>
    </location>
</feature>
<dbReference type="Pfam" id="PF22816">
    <property type="entry name" value="CatAgl_D2"/>
    <property type="match status" value="1"/>
</dbReference>
<feature type="compositionally biased region" description="Low complexity" evidence="1">
    <location>
        <begin position="897"/>
        <end position="929"/>
    </location>
</feature>
<sequence>MRKLIKKVVALSLTAAMVVQPVSGKFFNLSPNTVEAAPATNTADVPAAQSRLEAAQNNTEWQVGAKMPYFRYDTSPAAIENSYTNNAKNLAAMDEGTVSYQDNYTGTKKESLDWDRSNVASQASNQSYVELGKGQSITWTIKTGRGGDGVNVRYTLPDGSGGSDGAGKPLGLQSKFSVKASNGASVQGYDNEDSSKRYNTYLSSSEVKVTSDYAWQYFPSGHPVDANNSNGTPAFAFDEVHFRLSEPLTGGSTITITNTGDYTLGIDFIEVEYTDYISAPSGATVVPAGTHTQSQMESYIKKAEAGNKILYLASGVHYMNETWILAADGVKITGAGMWYTKLQFTNSGMGSGGICGEKTGYCQGVEFCNMYINSNLHSRFDQQANYKCFRDLFAKGTSIHDVWEEHFECGFWIGRYDSNSINKESDLNIYNCRVRNNFADGINFCQGTRDSNVHNCDIRNNGDDGLAMWNATDFQPDDEYNNTFCYNTVEFIWRAGGIAVYGGEGHKVYNNYIRDTFTAAGIHMNTNFSGCQFNNTTKIEVANNVLVRTGTNKDSWNESLGAIDVSGGVNNVTFSNNEIYDAQANGIRTFNFNGKGVSMNNTLIFGVGLDKMNDDYSCSKHSEVAVRQSGTNITYKNLLVKNVVTKYLSESADKHWPYYCDDASNLPTIPSSESAYGNTNYKFGIDAGGNYTYSGGVYTANSNANSFPGYDITNGQKIVKEGTEPETDPEVTTRDPSETLPTEAPTKKPLGPGAGDVELTSFEGSYSWTTDYKWQKYATLSDSISSSMKYLVVTYSGDITSMRLGDNANPPTAVYWFDPNQNNDGTNKPFKTVAGTSFDDSSATKTVVVDLGATGVSPSFFSAFHVHTGATGAAGAVSIEQAWLTDTLPDLSDGEETTTNTPEPTQAPTVAPTQKPTEAPTTKAPEPTTKAPEVKYELSVQGLAWENASGSSELKEGDAVKFTALLYNNTGDDIPAGQAIGFKAVIDGSTTVKNEAYTGGLKAGETVKVTATTTWTAGYGGHTVVATATGDSQNSVTKKFNVGRKSANVTRVTGGYDLVVTDIEYDKNTVNAGDHLVFTATVMNVGDTDIPAGTVIGYQLQVDGNTSDIRWCDTYSSGLKAGASIKLTCNSGSNGINYWSATNGTHTVTAWVDDVNRLPNEVNENNNTTGITLVVPSAGLIENPDTPDDLDNIVIDPGKVTISSSVKIEGYQISTTLGGSRVVGSVEPTINNKEVKNWGFIYAVTKAGDASFDVSDDDMVVGTTSKYVTALESTPVGTAENVKFGSSDTATYFVRTTLFGANTAKEYSAQYKVRAYAELSDGTYVYSKVSSYSVYDIADTLYSNKMMNTITAHDYLYNNILKVVNPDYAQVDYNWSNTVVDVSTVQ</sequence>
<dbReference type="InterPro" id="IPR012334">
    <property type="entry name" value="Pectin_lyas_fold"/>
</dbReference>
<evidence type="ECO:0000256" key="1">
    <source>
        <dbReference type="SAM" id="MobiDB-lite"/>
    </source>
</evidence>
<gene>
    <name evidence="5" type="ORF">H8S00_07240</name>
</gene>
<keyword evidence="6" id="KW-1185">Reference proteome</keyword>